<gene>
    <name evidence="2" type="ORF">ANCDUO_15573</name>
</gene>
<evidence type="ECO:0000313" key="3">
    <source>
        <dbReference type="Proteomes" id="UP000054047"/>
    </source>
</evidence>
<name>A0A0C2CWM8_9BILA</name>
<feature type="non-terminal residue" evidence="2">
    <location>
        <position position="1"/>
    </location>
</feature>
<feature type="compositionally biased region" description="Low complexity" evidence="1">
    <location>
        <begin position="369"/>
        <end position="380"/>
    </location>
</feature>
<feature type="compositionally biased region" description="Basic and acidic residues" evidence="1">
    <location>
        <begin position="124"/>
        <end position="215"/>
    </location>
</feature>
<proteinExistence type="predicted"/>
<dbReference type="EMBL" id="KN739352">
    <property type="protein sequence ID" value="KIH54282.1"/>
    <property type="molecule type" value="Genomic_DNA"/>
</dbReference>
<feature type="region of interest" description="Disordered" evidence="1">
    <location>
        <begin position="465"/>
        <end position="540"/>
    </location>
</feature>
<protein>
    <submittedName>
        <fullName evidence="2">Uncharacterized protein</fullName>
    </submittedName>
</protein>
<reference evidence="2 3" key="1">
    <citation type="submission" date="2013-12" db="EMBL/GenBank/DDBJ databases">
        <title>Draft genome of the parsitic nematode Ancylostoma duodenale.</title>
        <authorList>
            <person name="Mitreva M."/>
        </authorList>
    </citation>
    <scope>NUCLEOTIDE SEQUENCE [LARGE SCALE GENOMIC DNA]</scope>
    <source>
        <strain evidence="2 3">Zhejiang</strain>
    </source>
</reference>
<feature type="region of interest" description="Disordered" evidence="1">
    <location>
        <begin position="1"/>
        <end position="385"/>
    </location>
</feature>
<evidence type="ECO:0000313" key="2">
    <source>
        <dbReference type="EMBL" id="KIH54282.1"/>
    </source>
</evidence>
<dbReference type="AlphaFoldDB" id="A0A0C2CWM8"/>
<feature type="compositionally biased region" description="Basic and acidic residues" evidence="1">
    <location>
        <begin position="236"/>
        <end position="260"/>
    </location>
</feature>
<feature type="compositionally biased region" description="Polar residues" evidence="1">
    <location>
        <begin position="1"/>
        <end position="15"/>
    </location>
</feature>
<feature type="compositionally biased region" description="Polar residues" evidence="1">
    <location>
        <begin position="261"/>
        <end position="271"/>
    </location>
</feature>
<feature type="compositionally biased region" description="Basic and acidic residues" evidence="1">
    <location>
        <begin position="286"/>
        <end position="309"/>
    </location>
</feature>
<accession>A0A0C2CWM8</accession>
<evidence type="ECO:0000256" key="1">
    <source>
        <dbReference type="SAM" id="MobiDB-lite"/>
    </source>
</evidence>
<dbReference type="Proteomes" id="UP000054047">
    <property type="component" value="Unassembled WGS sequence"/>
</dbReference>
<dbReference type="OrthoDB" id="5780796at2759"/>
<sequence>AKTPKTASAENISTRVNERESTPPAARSDSRRSSLDSGRGRRDDKKIADRLREFNRNPPKSDSRQKSNAERERSEFRDTPAQEARNIPRSSPTPTPEARAPRDRIRRLSALFDEGHSAPSSRDSSPRRERLSKKEEERRRREKEMEKERQRDKERLKRQRREREAQRDRERSHRSSPERKTSEKRSCRDDEEEKPRDSKEKERKREQAEERKRDSDDDAASDDNHTARNYSDDEEVPSKKDSVVHEQWVHPRKIEQKRSTDASVSRSVENEPQQESDQDAAPVVENEERKRKNAREEHRPLRSSSDIRKNLPLPSVPSRRRDEAKKVPAKPLEPGMMMSDPGVLDRINKEMESLTPRSRSSHNRSPEESATSSKSTTSSTRVAKRDAPVDYAQVLFSNAPVIKRTPPTVEKKRNLVISSGLTTENPNQLVFSKAHSSRLGMFLEKVSDKHRKLMIERDRDYDNEVASPIYEDSDRNGARSPFGISQYPRQQSQKFAPQKRPLPAASLDSYLGSPVQSSPDIRDGESTSSRPTGKKPKIDLSRMPDIIEKYDALINEAFSDDQTLPEHWGLRAAREMSAHDFMVVHPKVRWGPSSASRLKDPQRQLDEAVTLVNTLPGFRVVE</sequence>
<organism evidence="2 3">
    <name type="scientific">Ancylostoma duodenale</name>
    <dbReference type="NCBI Taxonomy" id="51022"/>
    <lineage>
        <taxon>Eukaryota</taxon>
        <taxon>Metazoa</taxon>
        <taxon>Ecdysozoa</taxon>
        <taxon>Nematoda</taxon>
        <taxon>Chromadorea</taxon>
        <taxon>Rhabditida</taxon>
        <taxon>Rhabditina</taxon>
        <taxon>Rhabditomorpha</taxon>
        <taxon>Strongyloidea</taxon>
        <taxon>Ancylostomatidae</taxon>
        <taxon>Ancylostomatinae</taxon>
        <taxon>Ancylostoma</taxon>
    </lineage>
</organism>
<feature type="compositionally biased region" description="Basic and acidic residues" evidence="1">
    <location>
        <begin position="28"/>
        <end position="80"/>
    </location>
</feature>
<keyword evidence="3" id="KW-1185">Reference proteome</keyword>